<comment type="caution">
    <text evidence="2">The sequence shown here is derived from an EMBL/GenBank/DDBJ whole genome shotgun (WGS) entry which is preliminary data.</text>
</comment>
<accession>A0A4Q1BLJ5</accession>
<evidence type="ECO:0000256" key="1">
    <source>
        <dbReference type="SAM" id="MobiDB-lite"/>
    </source>
</evidence>
<evidence type="ECO:0000313" key="3">
    <source>
        <dbReference type="Proteomes" id="UP000289152"/>
    </source>
</evidence>
<name>A0A4Q1BLJ5_TREME</name>
<dbReference type="Proteomes" id="UP000289152">
    <property type="component" value="Unassembled WGS sequence"/>
</dbReference>
<dbReference type="AlphaFoldDB" id="A0A4Q1BLJ5"/>
<protein>
    <submittedName>
        <fullName evidence="2">Uncharacterized protein</fullName>
    </submittedName>
</protein>
<reference evidence="2 3" key="1">
    <citation type="submission" date="2016-06" db="EMBL/GenBank/DDBJ databases">
        <title>Evolution of pathogenesis and genome organization in the Tremellales.</title>
        <authorList>
            <person name="Cuomo C."/>
            <person name="Litvintseva A."/>
            <person name="Heitman J."/>
            <person name="Chen Y."/>
            <person name="Sun S."/>
            <person name="Springer D."/>
            <person name="Dromer F."/>
            <person name="Young S."/>
            <person name="Zeng Q."/>
            <person name="Chapman S."/>
            <person name="Gujja S."/>
            <person name="Saif S."/>
            <person name="Birren B."/>
        </authorList>
    </citation>
    <scope>NUCLEOTIDE SEQUENCE [LARGE SCALE GENOMIC DNA]</scope>
    <source>
        <strain evidence="2 3">ATCC 28783</strain>
    </source>
</reference>
<dbReference type="InParanoid" id="A0A4Q1BLJ5"/>
<dbReference type="EMBL" id="SDIL01000044">
    <property type="protein sequence ID" value="RXK38671.1"/>
    <property type="molecule type" value="Genomic_DNA"/>
</dbReference>
<sequence>MVFGRYVKQVNKTWLHLHSPEKLHAAATLYLLRPSAEIDLHVIHSLPPIPSYLCPTVSSSAKRTVAHPHDGSSSKRRSPEDDGVKPKRRRLRLLLQDASSTRRQSAFRNNDVSGQASSIGFDAARPRSRSSNVSRLSVGRSSNPSRLSVGQVAEEEEEMMETMDRDG</sequence>
<feature type="compositionally biased region" description="Basic and acidic residues" evidence="1">
    <location>
        <begin position="67"/>
        <end position="85"/>
    </location>
</feature>
<feature type="compositionally biased region" description="Low complexity" evidence="1">
    <location>
        <begin position="129"/>
        <end position="143"/>
    </location>
</feature>
<proteinExistence type="predicted"/>
<organism evidence="2 3">
    <name type="scientific">Tremella mesenterica</name>
    <name type="common">Jelly fungus</name>
    <dbReference type="NCBI Taxonomy" id="5217"/>
    <lineage>
        <taxon>Eukaryota</taxon>
        <taxon>Fungi</taxon>
        <taxon>Dikarya</taxon>
        <taxon>Basidiomycota</taxon>
        <taxon>Agaricomycotina</taxon>
        <taxon>Tremellomycetes</taxon>
        <taxon>Tremellales</taxon>
        <taxon>Tremellaceae</taxon>
        <taxon>Tremella</taxon>
    </lineage>
</organism>
<keyword evidence="3" id="KW-1185">Reference proteome</keyword>
<feature type="compositionally biased region" description="Polar residues" evidence="1">
    <location>
        <begin position="97"/>
        <end position="118"/>
    </location>
</feature>
<evidence type="ECO:0000313" key="2">
    <source>
        <dbReference type="EMBL" id="RXK38671.1"/>
    </source>
</evidence>
<feature type="region of interest" description="Disordered" evidence="1">
    <location>
        <begin position="63"/>
        <end position="167"/>
    </location>
</feature>
<gene>
    <name evidence="2" type="ORF">M231_04078</name>
</gene>